<dbReference type="EMBL" id="JBHUOP010000003">
    <property type="protein sequence ID" value="MFD2840568.1"/>
    <property type="molecule type" value="Genomic_DNA"/>
</dbReference>
<keyword evidence="2" id="KW-1185">Reference proteome</keyword>
<dbReference type="RefSeq" id="WP_377466435.1">
    <property type="nucleotide sequence ID" value="NZ_JBHUOP010000003.1"/>
</dbReference>
<comment type="caution">
    <text evidence="1">The sequence shown here is derived from an EMBL/GenBank/DDBJ whole genome shotgun (WGS) entry which is preliminary data.</text>
</comment>
<organism evidence="1 2">
    <name type="scientific">Populibacterium corticicola</name>
    <dbReference type="NCBI Taxonomy" id="1812826"/>
    <lineage>
        <taxon>Bacteria</taxon>
        <taxon>Bacillati</taxon>
        <taxon>Actinomycetota</taxon>
        <taxon>Actinomycetes</taxon>
        <taxon>Micrococcales</taxon>
        <taxon>Jonesiaceae</taxon>
        <taxon>Populibacterium</taxon>
    </lineage>
</organism>
<dbReference type="Proteomes" id="UP001597391">
    <property type="component" value="Unassembled WGS sequence"/>
</dbReference>
<reference evidence="2" key="1">
    <citation type="journal article" date="2019" name="Int. J. Syst. Evol. Microbiol.">
        <title>The Global Catalogue of Microorganisms (GCM) 10K type strain sequencing project: providing services to taxonomists for standard genome sequencing and annotation.</title>
        <authorList>
            <consortium name="The Broad Institute Genomics Platform"/>
            <consortium name="The Broad Institute Genome Sequencing Center for Infectious Disease"/>
            <person name="Wu L."/>
            <person name="Ma J."/>
        </authorList>
    </citation>
    <scope>NUCLEOTIDE SEQUENCE [LARGE SCALE GENOMIC DNA]</scope>
    <source>
        <strain evidence="2">KCTC 33576</strain>
    </source>
</reference>
<sequence length="224" mass="24943">MSEQNRDVIKTQQAEFLALFKEWEVPVIESLRHRKFSRKIAYTSPESQTAAGIEVQFVKNYRLMEWGALWAATVTVSATGGVLSTVPAAILQQLSPQREAAPDLLISSTYDPLQLPPLRRDGTLTFTADTSVSANFQTITEYLRVVSFPLLNHFIHGEDLVIEDILSRDGFGYRYPAATIVAACVALDDPERLSSVAATARFRKLPDARAQGRKVLLEWASTMI</sequence>
<evidence type="ECO:0000313" key="1">
    <source>
        <dbReference type="EMBL" id="MFD2840568.1"/>
    </source>
</evidence>
<evidence type="ECO:0000313" key="2">
    <source>
        <dbReference type="Proteomes" id="UP001597391"/>
    </source>
</evidence>
<name>A0ABW5XI98_9MICO</name>
<accession>A0ABW5XI98</accession>
<protein>
    <submittedName>
        <fullName evidence="1">Uncharacterized protein</fullName>
    </submittedName>
</protein>
<gene>
    <name evidence="1" type="ORF">ACFSYH_08290</name>
</gene>
<proteinExistence type="predicted"/>